<accession>A0A4U6USW6</accession>
<evidence type="ECO:0000313" key="2">
    <source>
        <dbReference type="Proteomes" id="UP000298652"/>
    </source>
</evidence>
<proteinExistence type="predicted"/>
<gene>
    <name evidence="1" type="ORF">SEVIR_5G457700v2</name>
</gene>
<sequence>MKSVGALDLEAMKSVDALVSVNALDSDVAMESVNVVPDFVDVVVLDSVEDVPDDAEVVHYPRCSTLHTGGIFGDACFQAHRNARRCARCGLLHEDYDISAKWLHLMDMFDCEFYIPDVAKLEMDGTIILCTDEVLKKVDEHIKKQETKSTKQD</sequence>
<dbReference type="AlphaFoldDB" id="A0A4U6USW6"/>
<dbReference type="Proteomes" id="UP000298652">
    <property type="component" value="Chromosome 5"/>
</dbReference>
<name>A0A4U6USW6_SETVI</name>
<evidence type="ECO:0000313" key="1">
    <source>
        <dbReference type="EMBL" id="TKW18832.1"/>
    </source>
</evidence>
<protein>
    <submittedName>
        <fullName evidence="1">Uncharacterized protein</fullName>
    </submittedName>
</protein>
<dbReference type="Gramene" id="TKW18832">
    <property type="protein sequence ID" value="TKW18832"/>
    <property type="gene ID" value="SEVIR_5G457700v2"/>
</dbReference>
<reference evidence="1" key="1">
    <citation type="submission" date="2019-03" db="EMBL/GenBank/DDBJ databases">
        <title>WGS assembly of Setaria viridis.</title>
        <authorList>
            <person name="Huang P."/>
            <person name="Jenkins J."/>
            <person name="Grimwood J."/>
            <person name="Barry K."/>
            <person name="Healey A."/>
            <person name="Mamidi S."/>
            <person name="Sreedasyam A."/>
            <person name="Shu S."/>
            <person name="Feldman M."/>
            <person name="Wu J."/>
            <person name="Yu Y."/>
            <person name="Chen C."/>
            <person name="Johnson J."/>
            <person name="Rokhsar D."/>
            <person name="Baxter I."/>
            <person name="Schmutz J."/>
            <person name="Brutnell T."/>
            <person name="Kellogg E."/>
        </authorList>
    </citation>
    <scope>NUCLEOTIDE SEQUENCE [LARGE SCALE GENOMIC DNA]</scope>
</reference>
<organism evidence="1 2">
    <name type="scientific">Setaria viridis</name>
    <name type="common">Green bristlegrass</name>
    <name type="synonym">Setaria italica subsp. viridis</name>
    <dbReference type="NCBI Taxonomy" id="4556"/>
    <lineage>
        <taxon>Eukaryota</taxon>
        <taxon>Viridiplantae</taxon>
        <taxon>Streptophyta</taxon>
        <taxon>Embryophyta</taxon>
        <taxon>Tracheophyta</taxon>
        <taxon>Spermatophyta</taxon>
        <taxon>Magnoliopsida</taxon>
        <taxon>Liliopsida</taxon>
        <taxon>Poales</taxon>
        <taxon>Poaceae</taxon>
        <taxon>PACMAD clade</taxon>
        <taxon>Panicoideae</taxon>
        <taxon>Panicodae</taxon>
        <taxon>Paniceae</taxon>
        <taxon>Cenchrinae</taxon>
        <taxon>Setaria</taxon>
    </lineage>
</organism>
<dbReference type="EMBL" id="CM016556">
    <property type="protein sequence ID" value="TKW18832.1"/>
    <property type="molecule type" value="Genomic_DNA"/>
</dbReference>
<keyword evidence="2" id="KW-1185">Reference proteome</keyword>